<protein>
    <recommendedName>
        <fullName evidence="2">SbsA Ig-like domain-containing protein</fullName>
    </recommendedName>
</protein>
<accession>A0A2R5EMU9</accession>
<dbReference type="InterPro" id="IPR028059">
    <property type="entry name" value="SWM_rpt"/>
</dbReference>
<dbReference type="EMBL" id="BDQX01000126">
    <property type="protein sequence ID" value="GBG07990.1"/>
    <property type="molecule type" value="Genomic_DNA"/>
</dbReference>
<feature type="non-terminal residue" evidence="3">
    <location>
        <position position="1098"/>
    </location>
</feature>
<evidence type="ECO:0000313" key="4">
    <source>
        <dbReference type="Proteomes" id="UP000245202"/>
    </source>
</evidence>
<reference evidence="3 4" key="1">
    <citation type="submission" date="2017-08" db="EMBL/GenBank/DDBJ databases">
        <title>Substantial Increase in Enzyme Production by Combined Drug-Resistance Mutations in Paenibacillus agaridevorans.</title>
        <authorList>
            <person name="Tanaka Y."/>
            <person name="Funane K."/>
            <person name="Hosaka T."/>
            <person name="Shiwa Y."/>
            <person name="Fujita N."/>
            <person name="Miyazaki T."/>
            <person name="Yoshikawa H."/>
            <person name="Murakami K."/>
            <person name="Kasahara K."/>
            <person name="Inaoka T."/>
            <person name="Hiraga Y."/>
            <person name="Ochi K."/>
        </authorList>
    </citation>
    <scope>NUCLEOTIDE SEQUENCE [LARGE SCALE GENOMIC DNA]</scope>
    <source>
        <strain evidence="3 4">T-3040</strain>
    </source>
</reference>
<comment type="caution">
    <text evidence="3">The sequence shown here is derived from an EMBL/GenBank/DDBJ whole genome shotgun (WGS) entry which is preliminary data.</text>
</comment>
<dbReference type="RefSeq" id="WP_146200413.1">
    <property type="nucleotide sequence ID" value="NZ_BDQX01000126.1"/>
</dbReference>
<dbReference type="Pfam" id="PF13753">
    <property type="entry name" value="SWM_repeat"/>
    <property type="match status" value="4"/>
</dbReference>
<evidence type="ECO:0000313" key="3">
    <source>
        <dbReference type="EMBL" id="GBG07990.1"/>
    </source>
</evidence>
<proteinExistence type="predicted"/>
<keyword evidence="4" id="KW-1185">Reference proteome</keyword>
<feature type="domain" description="SbsA Ig-like" evidence="2">
    <location>
        <begin position="39"/>
        <end position="155"/>
    </location>
</feature>
<gene>
    <name evidence="3" type="ORF">PAT3040_02557</name>
</gene>
<feature type="domain" description="SbsA Ig-like" evidence="2">
    <location>
        <begin position="513"/>
        <end position="624"/>
    </location>
</feature>
<dbReference type="Gene3D" id="2.60.40.1220">
    <property type="match status" value="2"/>
</dbReference>
<dbReference type="Proteomes" id="UP000245202">
    <property type="component" value="Unassembled WGS sequence"/>
</dbReference>
<dbReference type="AlphaFoldDB" id="A0A2R5EMU9"/>
<evidence type="ECO:0000259" key="2">
    <source>
        <dbReference type="Pfam" id="PF13205"/>
    </source>
</evidence>
<dbReference type="Pfam" id="PF13205">
    <property type="entry name" value="Big_5"/>
    <property type="match status" value="5"/>
</dbReference>
<name>A0A2R5EMU9_9BACL</name>
<dbReference type="NCBIfam" id="TIGR02059">
    <property type="entry name" value="swm_rep_I"/>
    <property type="match status" value="4"/>
</dbReference>
<dbReference type="InterPro" id="IPR032812">
    <property type="entry name" value="SbsA_Ig"/>
</dbReference>
<feature type="domain" description="SbsA Ig-like" evidence="2">
    <location>
        <begin position="160"/>
        <end position="263"/>
    </location>
</feature>
<sequence length="1098" mass="113762">MKVTRKLSILLAIALLLQIGLPAAGWTLNQSAVTAAPAGPVAVSLSPADNLTGVPLGANLILTFDEAVRAGASTSYISIYKSSNNSLVEAISATSGQVSISSNTVTINPTLASTNYKFELNTEYYVMIDAGAFLNVSNGAAYSGIQNATRWNFRTVVTEDTVRPTYVSRTPEGGTHAITTSLSITFSEAVYAASGNIVLSSTDDMRYIPVTASSVTGSGTNTISIIPDGALMPSTTYTVTVAGDNFEDASGNTFAGMSWSFTTAAAPVNLSSTDPFQPADNAILVPIDSNLTIRFDQAVQRSAGKSIEIRRVSDNAVVETIVANSSRVTLSEGNTVATIDPVSNLASSTAYYVIIEPGAFTRPSPNTSDWFYGISAATIWNFTTGYGNDVTPPGLTGVTPTFGGTASGTNTLLTLTFNEEVYPNTGNIEIRQYNGGTLFRSIPITSPRVTGGGTKQITVDPNKYISSSDPAKSFVNNTRYYVTIGNRAIRDGAGNFYAGISSTTGWTFTVTQDGTRPMLSSLTPANGATAVPVQSQFAALFDKPVMTGPGAITFNPANSSGSAVSVTGSFSVDPANNKRILITPSQPLAANTNYYVNIEENAVLDLVGNSFVGILNTYQWTFQTIGGDTTPPTITRSEVSGSIIRLIYNEPLKADLKPSPASYYVTVAGAPRNVTAVKVEGNIVALTLASSVGSNQKVVLSYTKPATGLVQDMSGNEAATITNLEVSNGSTGTVPVVSSGTAYGNTVNLNFSESLFSVNTFAYTQFTVTVGGASYSPTAIWHSGNIIQLTVNASITSSQPVYVSYTPNSYPLLGVSGNTVSAFSNYTVNAGNTGGGTVGDYFAPTVVNITANGTLVSVKYNEPLNSSTAPAIYQYSVTADGSARTISNVIVAGDTVYLTLTSGVATTQQILVSYIATNATLKDYSGNSAASFTNITANSGTGTGTGQTGALRGAILKGRTLTLTFNETLNQVSVPSSSTFVVRINNLVRTISTVQVAGSAVILTLSSPANVGESATVSYLPTGVGLVTLGGQSVASFTNANVANQTTLLDNLTGDYEASDGGGIAIKYTGATTTADTSPAGVSASRYTVSNDKFIAAG</sequence>
<keyword evidence="1" id="KW-0732">Signal</keyword>
<dbReference type="InterPro" id="IPR011801">
    <property type="entry name" value="Swm_rep_I_cyn"/>
</dbReference>
<feature type="domain" description="SbsA Ig-like" evidence="2">
    <location>
        <begin position="389"/>
        <end position="509"/>
    </location>
</feature>
<dbReference type="InterPro" id="IPR014755">
    <property type="entry name" value="Cu-Rt/internalin_Ig-like"/>
</dbReference>
<organism evidence="3 4">
    <name type="scientific">Paenibacillus agaridevorans</name>
    <dbReference type="NCBI Taxonomy" id="171404"/>
    <lineage>
        <taxon>Bacteria</taxon>
        <taxon>Bacillati</taxon>
        <taxon>Bacillota</taxon>
        <taxon>Bacilli</taxon>
        <taxon>Bacillales</taxon>
        <taxon>Paenibacillaceae</taxon>
        <taxon>Paenibacillus</taxon>
    </lineage>
</organism>
<feature type="domain" description="SbsA Ig-like" evidence="2">
    <location>
        <begin position="277"/>
        <end position="384"/>
    </location>
</feature>
<evidence type="ECO:0000256" key="1">
    <source>
        <dbReference type="ARBA" id="ARBA00022729"/>
    </source>
</evidence>